<evidence type="ECO:0000313" key="2">
    <source>
        <dbReference type="EMBL" id="OUD09315.1"/>
    </source>
</evidence>
<sequence length="164" mass="18158">MLTACTTGYDVPYSNPPEFIAADIERDFYGNCYGRDVTPALTNTETNQLQTGPEIVGADGTVIQQATYQTVTNQTILRERREVLFETVCPDQMTPEFIASLQRALATRGYYQARITGVLDAHTKSAVRLYQQQQTNIDSPLLAIQTARILGLVALTPEQLGIIE</sequence>
<dbReference type="AlphaFoldDB" id="A0A251WYV1"/>
<gene>
    <name evidence="2" type="ORF">BVC71_11510</name>
</gene>
<name>A0A251WYV1_9RHOB</name>
<dbReference type="InterPro" id="IPR036365">
    <property type="entry name" value="PGBD-like_sf"/>
</dbReference>
<evidence type="ECO:0000259" key="1">
    <source>
        <dbReference type="Pfam" id="PF01471"/>
    </source>
</evidence>
<dbReference type="Proteomes" id="UP000194664">
    <property type="component" value="Unassembled WGS sequence"/>
</dbReference>
<protein>
    <recommendedName>
        <fullName evidence="1">Peptidoglycan binding-like domain-containing protein</fullName>
    </recommendedName>
</protein>
<dbReference type="InterPro" id="IPR036366">
    <property type="entry name" value="PGBDSf"/>
</dbReference>
<evidence type="ECO:0000313" key="3">
    <source>
        <dbReference type="Proteomes" id="UP000194664"/>
    </source>
</evidence>
<proteinExistence type="predicted"/>
<dbReference type="Gene3D" id="1.10.101.10">
    <property type="entry name" value="PGBD-like superfamily/PGBD"/>
    <property type="match status" value="1"/>
</dbReference>
<organism evidence="2 3">
    <name type="scientific">Marivivens niveibacter</name>
    <dbReference type="NCBI Taxonomy" id="1930667"/>
    <lineage>
        <taxon>Bacteria</taxon>
        <taxon>Pseudomonadati</taxon>
        <taxon>Pseudomonadota</taxon>
        <taxon>Alphaproteobacteria</taxon>
        <taxon>Rhodobacterales</taxon>
        <taxon>Paracoccaceae</taxon>
        <taxon>Marivivens group</taxon>
        <taxon>Marivivens</taxon>
    </lineage>
</organism>
<dbReference type="Pfam" id="PF01471">
    <property type="entry name" value="PG_binding_1"/>
    <property type="match status" value="1"/>
</dbReference>
<dbReference type="SUPFAM" id="SSF47090">
    <property type="entry name" value="PGBD-like"/>
    <property type="match status" value="1"/>
</dbReference>
<feature type="domain" description="Peptidoglycan binding-like" evidence="1">
    <location>
        <begin position="97"/>
        <end position="134"/>
    </location>
</feature>
<reference evidence="2 3" key="1">
    <citation type="submission" date="2016-12" db="EMBL/GenBank/DDBJ databases">
        <title>The draft genome sequence of HSLHS2.</title>
        <authorList>
            <person name="Hu D."/>
            <person name="Wang L."/>
            <person name="Shao Z."/>
        </authorList>
    </citation>
    <scope>NUCLEOTIDE SEQUENCE [LARGE SCALE GENOMIC DNA]</scope>
    <source>
        <strain evidence="2">MCCC 1A06712</strain>
    </source>
</reference>
<dbReference type="InterPro" id="IPR002477">
    <property type="entry name" value="Peptidoglycan-bd-like"/>
</dbReference>
<comment type="caution">
    <text evidence="2">The sequence shown here is derived from an EMBL/GenBank/DDBJ whole genome shotgun (WGS) entry which is preliminary data.</text>
</comment>
<keyword evidence="3" id="KW-1185">Reference proteome</keyword>
<accession>A0A251WYV1</accession>
<dbReference type="EMBL" id="MSPP01000003">
    <property type="protein sequence ID" value="OUD09315.1"/>
    <property type="molecule type" value="Genomic_DNA"/>
</dbReference>